<dbReference type="InterPro" id="IPR032675">
    <property type="entry name" value="LRR_dom_sf"/>
</dbReference>
<dbReference type="SUPFAM" id="SSF52047">
    <property type="entry name" value="RNI-like"/>
    <property type="match status" value="1"/>
</dbReference>
<sequence length="532" mass="59783">MHRVLGIAEVLRAVFLLCDKPANSRNAQVCRAWNGVALDILWEEIEDLLPVFKILGDVSSSNDRQYFSRKPTSGAWRRFQSVYAPRVHTLNCENLDIKQQDRMSSMMDVLARLQHSGPIFPNLTTFIWGEIDSPGYVHYSIIFMHIKVTDFRLRARSQAVKGEEKGWSEYFEALSQRMPALENLEVEMNRANHAVCRRPLGALSKALSALTGLSLPAMNDASDTLEELSHCPQLESIEFTRETKDEGIQTISLLALTNLDTFQHLQQLRIHISYPALTHFLRSSPSCAPSLHTLVVFTASHHTETPSTIGELLDIVARCFEKSLKLLCLQMDDRYPPNQLPQPPQYNDQDILRFHHIEQVLRCSHMADFVLDYGLPLALTAHDFEKIASSWPSLKLLSLCQDVRRDFPENSSFGYPGLDALAPLAKGCPQLELIALRLAPVVNAEIDDLSIPLLPNLHTLTLGDVVEQFDPVRVTIFLSQVLPSGCTLNAESCSKSPAIARSQESVAEWNVGWRDVKMGLQLIEALKKRTVG</sequence>
<reference evidence="1 2" key="1">
    <citation type="submission" date="2024-02" db="EMBL/GenBank/DDBJ databases">
        <title>A draft genome for the cacao thread blight pathogen Marasmius crinis-equi.</title>
        <authorList>
            <person name="Cohen S.P."/>
            <person name="Baruah I.K."/>
            <person name="Amoako-Attah I."/>
            <person name="Bukari Y."/>
            <person name="Meinhardt L.W."/>
            <person name="Bailey B.A."/>
        </authorList>
    </citation>
    <scope>NUCLEOTIDE SEQUENCE [LARGE SCALE GENOMIC DNA]</scope>
    <source>
        <strain evidence="1 2">GH-76</strain>
    </source>
</reference>
<organism evidence="1 2">
    <name type="scientific">Marasmius crinis-equi</name>
    <dbReference type="NCBI Taxonomy" id="585013"/>
    <lineage>
        <taxon>Eukaryota</taxon>
        <taxon>Fungi</taxon>
        <taxon>Dikarya</taxon>
        <taxon>Basidiomycota</taxon>
        <taxon>Agaricomycotina</taxon>
        <taxon>Agaricomycetes</taxon>
        <taxon>Agaricomycetidae</taxon>
        <taxon>Agaricales</taxon>
        <taxon>Marasmiineae</taxon>
        <taxon>Marasmiaceae</taxon>
        <taxon>Marasmius</taxon>
    </lineage>
</organism>
<proteinExistence type="predicted"/>
<dbReference type="EMBL" id="JBAHYK010000860">
    <property type="protein sequence ID" value="KAL0570872.1"/>
    <property type="molecule type" value="Genomic_DNA"/>
</dbReference>
<dbReference type="Proteomes" id="UP001465976">
    <property type="component" value="Unassembled WGS sequence"/>
</dbReference>
<evidence type="ECO:0000313" key="2">
    <source>
        <dbReference type="Proteomes" id="UP001465976"/>
    </source>
</evidence>
<evidence type="ECO:0008006" key="3">
    <source>
        <dbReference type="Google" id="ProtNLM"/>
    </source>
</evidence>
<evidence type="ECO:0000313" key="1">
    <source>
        <dbReference type="EMBL" id="KAL0570872.1"/>
    </source>
</evidence>
<accession>A0ABR3F6J6</accession>
<gene>
    <name evidence="1" type="ORF">V5O48_011083</name>
</gene>
<name>A0ABR3F6J6_9AGAR</name>
<protein>
    <recommendedName>
        <fullName evidence="3">F-box domain-containing protein</fullName>
    </recommendedName>
</protein>
<keyword evidence="2" id="KW-1185">Reference proteome</keyword>
<comment type="caution">
    <text evidence="1">The sequence shown here is derived from an EMBL/GenBank/DDBJ whole genome shotgun (WGS) entry which is preliminary data.</text>
</comment>
<dbReference type="Gene3D" id="3.80.10.10">
    <property type="entry name" value="Ribonuclease Inhibitor"/>
    <property type="match status" value="1"/>
</dbReference>